<comment type="caution">
    <text evidence="1">The sequence shown here is derived from an EMBL/GenBank/DDBJ whole genome shotgun (WGS) entry which is preliminary data.</text>
</comment>
<dbReference type="Gene3D" id="1.10.260.40">
    <property type="entry name" value="lambda repressor-like DNA-binding domains"/>
    <property type="match status" value="1"/>
</dbReference>
<sequence>MEKVLVLFSDALLLAAPMYEENKQLWAKWNKYYDEVQENHDKLVTSANISPSFSALVSWLGQKQEQGISLLQIYANLDKYKIEIRNVLDKIIEQEFEVMPETVETTILPNTTDKKSKEHVADIPEDYFPVSNDAVYYQLRDGIAKNQFEEDEAGAAPVLPLETKNTSGVAQLSSHKDEDLRLVNTNEAERWSILVDGVISNMDDLTADCLDTITIQWLNQVKSPDEFIDFSYENVLEMCNMPKASANGIEYHRAEDKIKIAQRIAALASIFIYLNDDNEVVVLNDRAETGEQFEMKREVIKRLFVLDSVVLWRDKNTNDYVGIESCRIKPGSFLSGYLYGSNSTTALLSKKALEYNSYRHKFHKRLIRYLSWQWRIRQQYSNLKRPYSIGGEKGLLSVMGINMDSGRPHRIREQLENVLIDLEKEKVISHWAYAEELDETKIGERNWFKNYYSKLGIIILPPNELMDNIGSLVKKKMTDIPDRQENNFITNTVKHSIEGSEDMIREKIMHQHMHQSRTMREIADEIGLSPATLSRFCNKKMKRISKSVNEKLTKWYERQMIIESM</sequence>
<dbReference type="GO" id="GO:0003677">
    <property type="term" value="F:DNA binding"/>
    <property type="evidence" value="ECO:0007669"/>
    <property type="project" value="InterPro"/>
</dbReference>
<proteinExistence type="predicted"/>
<dbReference type="Proteomes" id="UP000264294">
    <property type="component" value="Unassembled WGS sequence"/>
</dbReference>
<gene>
    <name evidence="2" type="ORF">D0U04_29245</name>
    <name evidence="1" type="ORF">DJ93_5639</name>
</gene>
<keyword evidence="4" id="KW-1185">Reference proteome</keyword>
<name>A0A090Y8W6_9BACI</name>
<dbReference type="RefSeq" id="WP_042984832.1">
    <property type="nucleotide sequence ID" value="NZ_JMQC01000011.1"/>
</dbReference>
<reference evidence="2 4" key="2">
    <citation type="submission" date="2018-08" db="EMBL/GenBank/DDBJ databases">
        <title>Bacillus clarus sp. nov. strain PS00077A.</title>
        <authorList>
            <person name="Mendez Acevedo M."/>
            <person name="Carroll L."/>
            <person name="Mukherjee M."/>
            <person name="Wiedmann M."/>
            <person name="Kovac J."/>
        </authorList>
    </citation>
    <scope>NUCLEOTIDE SEQUENCE [LARGE SCALE GENOMIC DNA]</scope>
    <source>
        <strain evidence="2 4">PS00077A</strain>
    </source>
</reference>
<accession>A0A090Y8W6</accession>
<dbReference type="EMBL" id="JMQC01000011">
    <property type="protein sequence ID" value="KFM95218.1"/>
    <property type="molecule type" value="Genomic_DNA"/>
</dbReference>
<dbReference type="AlphaFoldDB" id="A0A090Y8W6"/>
<dbReference type="EMBL" id="QVOD01000082">
    <property type="protein sequence ID" value="RFT62098.1"/>
    <property type="molecule type" value="Genomic_DNA"/>
</dbReference>
<dbReference type="InterPro" id="IPR010982">
    <property type="entry name" value="Lambda_DNA-bd_dom_sf"/>
</dbReference>
<evidence type="ECO:0000313" key="2">
    <source>
        <dbReference type="EMBL" id="RFT62098.1"/>
    </source>
</evidence>
<protein>
    <submittedName>
        <fullName evidence="2">XRE family transcriptional regulator</fullName>
    </submittedName>
</protein>
<evidence type="ECO:0000313" key="3">
    <source>
        <dbReference type="Proteomes" id="UP000029389"/>
    </source>
</evidence>
<evidence type="ECO:0000313" key="1">
    <source>
        <dbReference type="EMBL" id="KFM95218.1"/>
    </source>
</evidence>
<dbReference type="PATRIC" id="fig|1405.8.peg.5833"/>
<evidence type="ECO:0000313" key="4">
    <source>
        <dbReference type="Proteomes" id="UP000264294"/>
    </source>
</evidence>
<reference evidence="1 3" key="1">
    <citation type="submission" date="2014-04" db="EMBL/GenBank/DDBJ databases">
        <authorList>
            <person name="Bishop-Lilly K.A."/>
            <person name="Broomall S.M."/>
            <person name="Chain P.S."/>
            <person name="Chertkov O."/>
            <person name="Coyne S.R."/>
            <person name="Daligault H.E."/>
            <person name="Davenport K.W."/>
            <person name="Erkkila T."/>
            <person name="Frey K.G."/>
            <person name="Gibbons H.S."/>
            <person name="Gu W."/>
            <person name="Jaissle J."/>
            <person name="Johnson S.L."/>
            <person name="Koroleva G.I."/>
            <person name="Ladner J.T."/>
            <person name="Lo C.-C."/>
            <person name="Minogue T.D."/>
            <person name="Munk C."/>
            <person name="Palacios G.F."/>
            <person name="Redden C.L."/>
            <person name="Rosenzweig C.N."/>
            <person name="Scholz M.B."/>
            <person name="Teshima H."/>
            <person name="Xu Y."/>
        </authorList>
    </citation>
    <scope>NUCLEOTIDE SEQUENCE [LARGE SCALE GENOMIC DNA]</scope>
    <source>
        <strain evidence="1 3">BHP</strain>
    </source>
</reference>
<dbReference type="Proteomes" id="UP000029389">
    <property type="component" value="Unassembled WGS sequence"/>
</dbReference>
<organism evidence="1 3">
    <name type="scientific">Bacillus clarus</name>
    <dbReference type="NCBI Taxonomy" id="2338372"/>
    <lineage>
        <taxon>Bacteria</taxon>
        <taxon>Bacillati</taxon>
        <taxon>Bacillota</taxon>
        <taxon>Bacilli</taxon>
        <taxon>Bacillales</taxon>
        <taxon>Bacillaceae</taxon>
        <taxon>Bacillus</taxon>
        <taxon>Bacillus cereus group</taxon>
    </lineage>
</organism>